<evidence type="ECO:0000259" key="5">
    <source>
        <dbReference type="Pfam" id="PF16099"/>
    </source>
</evidence>
<evidence type="ECO:0000256" key="1">
    <source>
        <dbReference type="ARBA" id="ARBA00006395"/>
    </source>
</evidence>
<dbReference type="GO" id="GO:0000712">
    <property type="term" value="P:resolution of meiotic recombination intermediates"/>
    <property type="evidence" value="ECO:0007669"/>
    <property type="project" value="TreeGrafter"/>
</dbReference>
<dbReference type="Gene3D" id="2.40.50.770">
    <property type="entry name" value="RecQ-mediated genome instability protein Rmi1, C-terminal domain"/>
    <property type="match status" value="1"/>
</dbReference>
<evidence type="ECO:0000313" key="7">
    <source>
        <dbReference type="Proteomes" id="UP000008237"/>
    </source>
</evidence>
<feature type="compositionally biased region" description="Polar residues" evidence="3">
    <location>
        <begin position="125"/>
        <end position="148"/>
    </location>
</feature>
<dbReference type="GO" id="GO:0016604">
    <property type="term" value="C:nuclear body"/>
    <property type="evidence" value="ECO:0007669"/>
    <property type="project" value="TreeGrafter"/>
</dbReference>
<feature type="region of interest" description="Disordered" evidence="3">
    <location>
        <begin position="223"/>
        <end position="248"/>
    </location>
</feature>
<dbReference type="STRING" id="610380.E2BQJ1"/>
<dbReference type="GO" id="GO:0000724">
    <property type="term" value="P:double-strand break repair via homologous recombination"/>
    <property type="evidence" value="ECO:0007669"/>
    <property type="project" value="TreeGrafter"/>
</dbReference>
<feature type="region of interest" description="Disordered" evidence="3">
    <location>
        <begin position="120"/>
        <end position="148"/>
    </location>
</feature>
<dbReference type="EMBL" id="GL449769">
    <property type="protein sequence ID" value="EFN82049.1"/>
    <property type="molecule type" value="Genomic_DNA"/>
</dbReference>
<evidence type="ECO:0000256" key="3">
    <source>
        <dbReference type="SAM" id="MobiDB-lite"/>
    </source>
</evidence>
<dbReference type="OMA" id="WLRDCIE"/>
<dbReference type="InParanoid" id="E2BQJ1"/>
<dbReference type="Proteomes" id="UP000008237">
    <property type="component" value="Unassembled WGS sequence"/>
</dbReference>
<keyword evidence="7" id="KW-1185">Reference proteome</keyword>
<feature type="domain" description="RecQ-mediated genome instability protein 1 C-terminal OB-fold" evidence="5">
    <location>
        <begin position="401"/>
        <end position="506"/>
    </location>
</feature>
<reference evidence="6 7" key="1">
    <citation type="journal article" date="2010" name="Science">
        <title>Genomic comparison of the ants Camponotus floridanus and Harpegnathos saltator.</title>
        <authorList>
            <person name="Bonasio R."/>
            <person name="Zhang G."/>
            <person name="Ye C."/>
            <person name="Mutti N.S."/>
            <person name="Fang X."/>
            <person name="Qin N."/>
            <person name="Donahue G."/>
            <person name="Yang P."/>
            <person name="Li Q."/>
            <person name="Li C."/>
            <person name="Zhang P."/>
            <person name="Huang Z."/>
            <person name="Berger S.L."/>
            <person name="Reinberg D."/>
            <person name="Wang J."/>
            <person name="Liebig J."/>
        </authorList>
    </citation>
    <scope>NUCLEOTIDE SEQUENCE [LARGE SCALE GENOMIC DNA]</scope>
    <source>
        <strain evidence="6 7">R22 G/1</strain>
    </source>
</reference>
<protein>
    <recommendedName>
        <fullName evidence="2">RecQ-mediated genome instability protein 1</fullName>
    </recommendedName>
</protein>
<gene>
    <name evidence="6" type="ORF">EAI_09408</name>
</gene>
<dbReference type="InterPro" id="IPR042470">
    <property type="entry name" value="RMI1_N_C_sf"/>
</dbReference>
<dbReference type="InterPro" id="IPR013894">
    <property type="entry name" value="RMI1_OB"/>
</dbReference>
<evidence type="ECO:0000256" key="2">
    <source>
        <dbReference type="ARBA" id="ARBA00018987"/>
    </source>
</evidence>
<dbReference type="OrthoDB" id="341511at2759"/>
<dbReference type="GO" id="GO:0031422">
    <property type="term" value="C:RecQ family helicase-topoisomerase III complex"/>
    <property type="evidence" value="ECO:0007669"/>
    <property type="project" value="TreeGrafter"/>
</dbReference>
<evidence type="ECO:0000259" key="4">
    <source>
        <dbReference type="Pfam" id="PF08585"/>
    </source>
</evidence>
<proteinExistence type="inferred from homology"/>
<dbReference type="Pfam" id="PF08585">
    <property type="entry name" value="RMI1_N_C"/>
    <property type="match status" value="1"/>
</dbReference>
<sequence length="517" mass="58716">MYDITSSKYKQLCHIRKVSSSNLEVTENEKPVEWEPKPRRMMQWCLTDGVQDVTAIEYTPLEQMTGTLLPGYKVMIIGPVHCRRGVILLVDGKYKEIGGEVESMLKPNALENVLARALDEPENSDPYNDSGQLRNSHHNSGQLRNQNNQNMLSNSINEESFFDDDFEQAVDLEALTAIERRSQETVKTTQNCPINSTEQRQETQTARNNITEEFLEDIDFEPLEDWPDEDSPMRPLQTLPSSRMGTEGFGKEDDLIIVEEISSSTYNLRDKPSFSAKSRKNKDITNFPDDDIDFDDCEIIETESRVICQQQSRNPYTFKSEAEAYSSRLTNTNKTNIEKYASVRSPATRNKKPVASTSRTDQKIPETTKISNSFAPPISPKICDVLSDVLRENITGTIIYRTVKAKVKNHSTLTKQGKCWAVTALITDYASSVEVCFDSEILEKFLGFTVQEFSHKKKLAKSDPQVNTELRLSLRKAQHQIETLDALLKLELAQGQMPKVVGITQQKKEPTNKSTYN</sequence>
<dbReference type="InterPro" id="IPR032199">
    <property type="entry name" value="RMI1_C"/>
</dbReference>
<comment type="similarity">
    <text evidence="1">Belongs to the RMI1 family.</text>
</comment>
<dbReference type="Pfam" id="PF16099">
    <property type="entry name" value="RMI1_C"/>
    <property type="match status" value="1"/>
</dbReference>
<name>E2BQJ1_HARSA</name>
<dbReference type="GO" id="GO:0000166">
    <property type="term" value="F:nucleotide binding"/>
    <property type="evidence" value="ECO:0007669"/>
    <property type="project" value="InterPro"/>
</dbReference>
<accession>E2BQJ1</accession>
<dbReference type="PANTHER" id="PTHR14790">
    <property type="entry name" value="RECQ-MEDIATED GENOME INSTABILITY PROTEIN 1 RMI1"/>
    <property type="match status" value="1"/>
</dbReference>
<feature type="domain" description="RecQ mediated genome instability protein 1 OB-fold" evidence="4">
    <location>
        <begin position="1"/>
        <end position="109"/>
    </location>
</feature>
<evidence type="ECO:0000313" key="6">
    <source>
        <dbReference type="EMBL" id="EFN82049.1"/>
    </source>
</evidence>
<dbReference type="AlphaFoldDB" id="E2BQJ1"/>
<dbReference type="PANTHER" id="PTHR14790:SF15">
    <property type="entry name" value="RECQ-MEDIATED GENOME INSTABILITY PROTEIN 1"/>
    <property type="match status" value="1"/>
</dbReference>
<organism evidence="7">
    <name type="scientific">Harpegnathos saltator</name>
    <name type="common">Jerdon's jumping ant</name>
    <dbReference type="NCBI Taxonomy" id="610380"/>
    <lineage>
        <taxon>Eukaryota</taxon>
        <taxon>Metazoa</taxon>
        <taxon>Ecdysozoa</taxon>
        <taxon>Arthropoda</taxon>
        <taxon>Hexapoda</taxon>
        <taxon>Insecta</taxon>
        <taxon>Pterygota</taxon>
        <taxon>Neoptera</taxon>
        <taxon>Endopterygota</taxon>
        <taxon>Hymenoptera</taxon>
        <taxon>Apocrita</taxon>
        <taxon>Aculeata</taxon>
        <taxon>Formicoidea</taxon>
        <taxon>Formicidae</taxon>
        <taxon>Ponerinae</taxon>
        <taxon>Ponerini</taxon>
        <taxon>Harpegnathos</taxon>
    </lineage>
</organism>